<dbReference type="OrthoDB" id="6499973at2759"/>
<feature type="transmembrane region" description="Helical" evidence="2">
    <location>
        <begin position="293"/>
        <end position="313"/>
    </location>
</feature>
<feature type="region of interest" description="Disordered" evidence="1">
    <location>
        <begin position="1"/>
        <end position="36"/>
    </location>
</feature>
<dbReference type="AlphaFoldDB" id="A0A8J9Y5W1"/>
<feature type="transmembrane region" description="Helical" evidence="2">
    <location>
        <begin position="208"/>
        <end position="226"/>
    </location>
</feature>
<dbReference type="EMBL" id="OV170234">
    <property type="protein sequence ID" value="CAH0720069.1"/>
    <property type="molecule type" value="Genomic_DNA"/>
</dbReference>
<dbReference type="InterPro" id="IPR011701">
    <property type="entry name" value="MFS"/>
</dbReference>
<feature type="compositionally biased region" description="Basic and acidic residues" evidence="1">
    <location>
        <begin position="1"/>
        <end position="12"/>
    </location>
</feature>
<sequence length="439" mass="47061">MELSPMEKKDLLSKNNENLPKTERNGLIPNGETSRDPPDGGFRAYMVVVGSFLTNGLLFGIINSYSVIYTVLKKNLQDEHIPNAEGRAGLVGALSLGTTFLLSPVSGVLTGILGLRCTAVLGGVIAVLGLFISSFLVSNVDALCFTYGVMYGLGASLAYTPSLAILGHYFKRNLGLVNGIVTVGSSVFTVIMAPLMEYTLNQYGLEGLFRMLAAITVGISLCGLLFKPIPVVVIDKPTRESGFRVLMKSIINVQIWKNKKYRLWALSMPVALFGYFVPYVHNQDFIKANFNNVAHILPLQCIAGGSGAGRLIFGILADKKWANRIVLQQIAFYVIGTLTILLPFVTSFPLLVVMSLAMGICDGAFIALIGPIAIQFCGSAYAAQSIGCMLGLAAFPLSLGPAIAGLIYAAYNSYTLPFILAGISPIVGATLMFGIRFQK</sequence>
<dbReference type="SUPFAM" id="SSF103473">
    <property type="entry name" value="MFS general substrate transporter"/>
    <property type="match status" value="1"/>
</dbReference>
<evidence type="ECO:0000256" key="2">
    <source>
        <dbReference type="SAM" id="Phobius"/>
    </source>
</evidence>
<feature type="transmembrane region" description="Helical" evidence="2">
    <location>
        <begin position="351"/>
        <end position="374"/>
    </location>
</feature>
<feature type="transmembrane region" description="Helical" evidence="2">
    <location>
        <begin position="414"/>
        <end position="435"/>
    </location>
</feature>
<organism evidence="3 4">
    <name type="scientific">Brenthis ino</name>
    <name type="common">lesser marbled fritillary</name>
    <dbReference type="NCBI Taxonomy" id="405034"/>
    <lineage>
        <taxon>Eukaryota</taxon>
        <taxon>Metazoa</taxon>
        <taxon>Ecdysozoa</taxon>
        <taxon>Arthropoda</taxon>
        <taxon>Hexapoda</taxon>
        <taxon>Insecta</taxon>
        <taxon>Pterygota</taxon>
        <taxon>Neoptera</taxon>
        <taxon>Endopterygota</taxon>
        <taxon>Lepidoptera</taxon>
        <taxon>Glossata</taxon>
        <taxon>Ditrysia</taxon>
        <taxon>Papilionoidea</taxon>
        <taxon>Nymphalidae</taxon>
        <taxon>Heliconiinae</taxon>
        <taxon>Argynnini</taxon>
        <taxon>Brenthis</taxon>
    </lineage>
</organism>
<evidence type="ECO:0000256" key="1">
    <source>
        <dbReference type="SAM" id="MobiDB-lite"/>
    </source>
</evidence>
<feature type="transmembrane region" description="Helical" evidence="2">
    <location>
        <begin position="263"/>
        <end position="281"/>
    </location>
</feature>
<evidence type="ECO:0000313" key="4">
    <source>
        <dbReference type="Proteomes" id="UP000838878"/>
    </source>
</evidence>
<keyword evidence="2" id="KW-0472">Membrane</keyword>
<dbReference type="InterPro" id="IPR050327">
    <property type="entry name" value="Proton-linked_MCT"/>
</dbReference>
<gene>
    <name evidence="3" type="ORF">BINO364_LOCUS6341</name>
</gene>
<dbReference type="GO" id="GO:0022857">
    <property type="term" value="F:transmembrane transporter activity"/>
    <property type="evidence" value="ECO:0007669"/>
    <property type="project" value="InterPro"/>
</dbReference>
<name>A0A8J9Y5W1_9NEOP</name>
<feature type="transmembrane region" description="Helical" evidence="2">
    <location>
        <begin position="88"/>
        <end position="112"/>
    </location>
</feature>
<dbReference type="InterPro" id="IPR036259">
    <property type="entry name" value="MFS_trans_sf"/>
</dbReference>
<feature type="transmembrane region" description="Helical" evidence="2">
    <location>
        <begin position="119"/>
        <end position="137"/>
    </location>
</feature>
<feature type="transmembrane region" description="Helical" evidence="2">
    <location>
        <begin position="149"/>
        <end position="169"/>
    </location>
</feature>
<accession>A0A8J9Y5W1</accession>
<reference evidence="3" key="1">
    <citation type="submission" date="2021-12" db="EMBL/GenBank/DDBJ databases">
        <authorList>
            <person name="Martin H S."/>
        </authorList>
    </citation>
    <scope>NUCLEOTIDE SEQUENCE</scope>
</reference>
<dbReference type="PANTHER" id="PTHR11360:SF312">
    <property type="entry name" value="KARMOISIN, ISOFORM B"/>
    <property type="match status" value="1"/>
</dbReference>
<feature type="transmembrane region" description="Helical" evidence="2">
    <location>
        <begin position="325"/>
        <end position="345"/>
    </location>
</feature>
<dbReference type="PANTHER" id="PTHR11360">
    <property type="entry name" value="MONOCARBOXYLATE TRANSPORTER"/>
    <property type="match status" value="1"/>
</dbReference>
<keyword evidence="2" id="KW-0812">Transmembrane</keyword>
<dbReference type="Pfam" id="PF07690">
    <property type="entry name" value="MFS_1"/>
    <property type="match status" value="1"/>
</dbReference>
<dbReference type="Proteomes" id="UP000838878">
    <property type="component" value="Chromosome 14"/>
</dbReference>
<evidence type="ECO:0008006" key="5">
    <source>
        <dbReference type="Google" id="ProtNLM"/>
    </source>
</evidence>
<protein>
    <recommendedName>
        <fullName evidence="5">Karmoisin</fullName>
    </recommendedName>
</protein>
<proteinExistence type="predicted"/>
<feature type="transmembrane region" description="Helical" evidence="2">
    <location>
        <begin position="176"/>
        <end position="196"/>
    </location>
</feature>
<feature type="transmembrane region" description="Helical" evidence="2">
    <location>
        <begin position="386"/>
        <end position="408"/>
    </location>
</feature>
<keyword evidence="2" id="KW-1133">Transmembrane helix</keyword>
<evidence type="ECO:0000313" key="3">
    <source>
        <dbReference type="EMBL" id="CAH0720069.1"/>
    </source>
</evidence>
<dbReference type="Gene3D" id="1.20.1250.20">
    <property type="entry name" value="MFS general substrate transporter like domains"/>
    <property type="match status" value="2"/>
</dbReference>
<keyword evidence="4" id="KW-1185">Reference proteome</keyword>
<feature type="transmembrane region" description="Helical" evidence="2">
    <location>
        <begin position="44"/>
        <end position="68"/>
    </location>
</feature>
<feature type="non-terminal residue" evidence="3">
    <location>
        <position position="439"/>
    </location>
</feature>